<keyword evidence="2" id="KW-1185">Reference proteome</keyword>
<dbReference type="EMBL" id="AMRI01000001">
    <property type="protein sequence ID" value="EKE77809.1"/>
    <property type="molecule type" value="Genomic_DNA"/>
</dbReference>
<dbReference type="AlphaFoldDB" id="K2K4E1"/>
<dbReference type="OrthoDB" id="5890662at2"/>
<evidence type="ECO:0000313" key="1">
    <source>
        <dbReference type="EMBL" id="EKE77809.1"/>
    </source>
</evidence>
<protein>
    <recommendedName>
        <fullName evidence="3">GRAM domain-containing protein</fullName>
    </recommendedName>
</protein>
<dbReference type="eggNOG" id="ENOG50334J3">
    <property type="taxonomic scope" value="Bacteria"/>
</dbReference>
<dbReference type="RefSeq" id="WP_008482067.1">
    <property type="nucleotide sequence ID" value="NZ_AMRI01000001.1"/>
</dbReference>
<sequence length="102" mass="11106">MLDGIIKSSPATVQDGVAKADGKLSLTDSEVAFFPFNDQFGLGPYRFQRSEIASVVKCLGKGGGIIPITTDAIRITLLNELRYEFIVAEAEEWIAALEEKVN</sequence>
<reference evidence="1 2" key="1">
    <citation type="journal article" date="2012" name="J. Bacteriol.">
        <title>Genome Sequence of Gallaecimonas xiamenensis Type Strain 3-C-1.</title>
        <authorList>
            <person name="Lai Q."/>
            <person name="Wang L."/>
            <person name="Wang W."/>
            <person name="Shao Z."/>
        </authorList>
    </citation>
    <scope>NUCLEOTIDE SEQUENCE [LARGE SCALE GENOMIC DNA]</scope>
    <source>
        <strain evidence="1 2">3-C-1</strain>
    </source>
</reference>
<name>K2K4E1_9GAMM</name>
<proteinExistence type="predicted"/>
<dbReference type="Proteomes" id="UP000006755">
    <property type="component" value="Unassembled WGS sequence"/>
</dbReference>
<comment type="caution">
    <text evidence="1">The sequence shown here is derived from an EMBL/GenBank/DDBJ whole genome shotgun (WGS) entry which is preliminary data.</text>
</comment>
<dbReference type="STRING" id="745411.B3C1_00075"/>
<evidence type="ECO:0000313" key="2">
    <source>
        <dbReference type="Proteomes" id="UP000006755"/>
    </source>
</evidence>
<gene>
    <name evidence="1" type="ORF">B3C1_00075</name>
</gene>
<organism evidence="1 2">
    <name type="scientific">Gallaecimonas xiamenensis 3-C-1</name>
    <dbReference type="NCBI Taxonomy" id="745411"/>
    <lineage>
        <taxon>Bacteria</taxon>
        <taxon>Pseudomonadati</taxon>
        <taxon>Pseudomonadota</taxon>
        <taxon>Gammaproteobacteria</taxon>
        <taxon>Enterobacterales</taxon>
        <taxon>Gallaecimonadaceae</taxon>
        <taxon>Gallaecimonas</taxon>
    </lineage>
</organism>
<evidence type="ECO:0008006" key="3">
    <source>
        <dbReference type="Google" id="ProtNLM"/>
    </source>
</evidence>
<accession>K2K4E1</accession>